<reference evidence="7 8" key="1">
    <citation type="journal article" date="2004" name="Science">
        <title>The genome of the diatom Thalassiosira pseudonana: ecology, evolution, and metabolism.</title>
        <authorList>
            <person name="Armbrust E.V."/>
            <person name="Berges J.A."/>
            <person name="Bowler C."/>
            <person name="Green B.R."/>
            <person name="Martinez D."/>
            <person name="Putnam N.H."/>
            <person name="Zhou S."/>
            <person name="Allen A.E."/>
            <person name="Apt K.E."/>
            <person name="Bechner M."/>
            <person name="Brzezinski M.A."/>
            <person name="Chaal B.K."/>
            <person name="Chiovitti A."/>
            <person name="Davis A.K."/>
            <person name="Demarest M.S."/>
            <person name="Detter J.C."/>
            <person name="Glavina T."/>
            <person name="Goodstein D."/>
            <person name="Hadi M.Z."/>
            <person name="Hellsten U."/>
            <person name="Hildebrand M."/>
            <person name="Jenkins B.D."/>
            <person name="Jurka J."/>
            <person name="Kapitonov V.V."/>
            <person name="Kroger N."/>
            <person name="Lau W.W."/>
            <person name="Lane T.W."/>
            <person name="Larimer F.W."/>
            <person name="Lippmeier J.C."/>
            <person name="Lucas S."/>
            <person name="Medina M."/>
            <person name="Montsant A."/>
            <person name="Obornik M."/>
            <person name="Parker M.S."/>
            <person name="Palenik B."/>
            <person name="Pazour G.J."/>
            <person name="Richardson P.M."/>
            <person name="Rynearson T.A."/>
            <person name="Saito M.A."/>
            <person name="Schwartz D.C."/>
            <person name="Thamatrakoln K."/>
            <person name="Valentin K."/>
            <person name="Vardi A."/>
            <person name="Wilkerson F.P."/>
            <person name="Rokhsar D.S."/>
        </authorList>
    </citation>
    <scope>NUCLEOTIDE SEQUENCE [LARGE SCALE GENOMIC DNA]</scope>
    <source>
        <strain evidence="7 8">CCMP1335</strain>
    </source>
</reference>
<dbReference type="Proteomes" id="UP000001449">
    <property type="component" value="Chromosome 3"/>
</dbReference>
<dbReference type="GeneID" id="7452076"/>
<feature type="transmembrane region" description="Helical" evidence="6">
    <location>
        <begin position="367"/>
        <end position="388"/>
    </location>
</feature>
<keyword evidence="3 6" id="KW-1133">Transmembrane helix</keyword>
<feature type="region of interest" description="Disordered" evidence="5">
    <location>
        <begin position="398"/>
        <end position="417"/>
    </location>
</feature>
<reference evidence="7 8" key="2">
    <citation type="journal article" date="2008" name="Nature">
        <title>The Phaeodactylum genome reveals the evolutionary history of diatom genomes.</title>
        <authorList>
            <person name="Bowler C."/>
            <person name="Allen A.E."/>
            <person name="Badger J.H."/>
            <person name="Grimwood J."/>
            <person name="Jabbari K."/>
            <person name="Kuo A."/>
            <person name="Maheswari U."/>
            <person name="Martens C."/>
            <person name="Maumus F."/>
            <person name="Otillar R.P."/>
            <person name="Rayko E."/>
            <person name="Salamov A."/>
            <person name="Vandepoele K."/>
            <person name="Beszteri B."/>
            <person name="Gruber A."/>
            <person name="Heijde M."/>
            <person name="Katinka M."/>
            <person name="Mock T."/>
            <person name="Valentin K."/>
            <person name="Verret F."/>
            <person name="Berges J.A."/>
            <person name="Brownlee C."/>
            <person name="Cadoret J.P."/>
            <person name="Chiovitti A."/>
            <person name="Choi C.J."/>
            <person name="Coesel S."/>
            <person name="De Martino A."/>
            <person name="Detter J.C."/>
            <person name="Durkin C."/>
            <person name="Falciatore A."/>
            <person name="Fournet J."/>
            <person name="Haruta M."/>
            <person name="Huysman M.J."/>
            <person name="Jenkins B.D."/>
            <person name="Jiroutova K."/>
            <person name="Jorgensen R.E."/>
            <person name="Joubert Y."/>
            <person name="Kaplan A."/>
            <person name="Kroger N."/>
            <person name="Kroth P.G."/>
            <person name="La Roche J."/>
            <person name="Lindquist E."/>
            <person name="Lommer M."/>
            <person name="Martin-Jezequel V."/>
            <person name="Lopez P.J."/>
            <person name="Lucas S."/>
            <person name="Mangogna M."/>
            <person name="McGinnis K."/>
            <person name="Medlin L.K."/>
            <person name="Montsant A."/>
            <person name="Oudot-Le Secq M.P."/>
            <person name="Napoli C."/>
            <person name="Obornik M."/>
            <person name="Parker M.S."/>
            <person name="Petit J.L."/>
            <person name="Porcel B.M."/>
            <person name="Poulsen N."/>
            <person name="Robison M."/>
            <person name="Rychlewski L."/>
            <person name="Rynearson T.A."/>
            <person name="Schmutz J."/>
            <person name="Shapiro H."/>
            <person name="Siaut M."/>
            <person name="Stanley M."/>
            <person name="Sussman M.R."/>
            <person name="Taylor A.R."/>
            <person name="Vardi A."/>
            <person name="von Dassow P."/>
            <person name="Vyverman W."/>
            <person name="Willis A."/>
            <person name="Wyrwicz L.S."/>
            <person name="Rokhsar D.S."/>
            <person name="Weissenbach J."/>
            <person name="Armbrust E.V."/>
            <person name="Green B.R."/>
            <person name="Van de Peer Y."/>
            <person name="Grigoriev I.V."/>
        </authorList>
    </citation>
    <scope>NUCLEOTIDE SEQUENCE [LARGE SCALE GENOMIC DNA]</scope>
    <source>
        <strain evidence="7 8">CCMP1335</strain>
    </source>
</reference>
<dbReference type="KEGG" id="tps:THAPSDRAFT_3866"/>
<organism evidence="7 8">
    <name type="scientific">Thalassiosira pseudonana</name>
    <name type="common">Marine diatom</name>
    <name type="synonym">Cyclotella nana</name>
    <dbReference type="NCBI Taxonomy" id="35128"/>
    <lineage>
        <taxon>Eukaryota</taxon>
        <taxon>Sar</taxon>
        <taxon>Stramenopiles</taxon>
        <taxon>Ochrophyta</taxon>
        <taxon>Bacillariophyta</taxon>
        <taxon>Coscinodiscophyceae</taxon>
        <taxon>Thalassiosirophycidae</taxon>
        <taxon>Thalassiosirales</taxon>
        <taxon>Thalassiosiraceae</taxon>
        <taxon>Thalassiosira</taxon>
    </lineage>
</organism>
<sequence>MSPFHQWLCCPDVSPSYALGLLFLVIISFLWTIASMVVQYLHKDMDFDSPFLIVYIGTSLFSIFLPMRYCYERWGKIFSCCCRCCCCGRDGEDEKDIAIIPWKNDFQQVSTMRQHDGFVDVDGDRSTLMPSDFHNDNAIGEINVATTNMGVNGVEMRIDPRHLHPNQPASPSRQEALSNDFSNETFQSSGFTASHHHYEPTHSNNSNYLLSHQDHISMASKVAPLWFLSNYFYAMSLEWTSISSSTVLASMGSLFAFGFATCSEFGDEKVTKGKMVGVILCFMGGVATTLTDVGSNADASTEGLRRLRYLRHPASHLPHMFDITDSSVRSLWGDIAGLVSAIGYGLYTVLLRYLCPKDEDRMSMQLFFGYVGLLNMIILLPVAIWVIYASNNNDSAEAPSSSELSHDDYPNNNDGDEMNDTTNTTIITWSIFMFLLFKGLLDNVLSDYLWARAVILTSATVASVGVGLTIPMAFAADWVMGNGDAGGKGEVLGAILVLFGFVFVNIDVFGEKSNETDDETEEVEFEINTGIDSDSFHDAEILL</sequence>
<gene>
    <name evidence="7" type="ORF">THAPSDRAFT_3866</name>
</gene>
<feature type="transmembrane region" description="Helical" evidence="6">
    <location>
        <begin position="17"/>
        <end position="38"/>
    </location>
</feature>
<keyword evidence="4 6" id="KW-0472">Membrane</keyword>
<comment type="subcellular location">
    <subcellularLocation>
        <location evidence="1">Membrane</location>
        <topology evidence="1">Multi-pass membrane protein</topology>
    </subcellularLocation>
</comment>
<dbReference type="AlphaFoldDB" id="B8BW67"/>
<dbReference type="PANTHER" id="PTHR23051:SF0">
    <property type="entry name" value="SOLUTE CARRIER FAMILY 35 MEMBER F5"/>
    <property type="match status" value="1"/>
</dbReference>
<dbReference type="RefSeq" id="XP_002288543.1">
    <property type="nucleotide sequence ID" value="XM_002288507.1"/>
</dbReference>
<evidence type="ECO:0008006" key="9">
    <source>
        <dbReference type="Google" id="ProtNLM"/>
    </source>
</evidence>
<evidence type="ECO:0000256" key="3">
    <source>
        <dbReference type="ARBA" id="ARBA00022989"/>
    </source>
</evidence>
<protein>
    <recommendedName>
        <fullName evidence="9">EamA domain-containing protein</fullName>
    </recommendedName>
</protein>
<evidence type="ECO:0000256" key="6">
    <source>
        <dbReference type="SAM" id="Phobius"/>
    </source>
</evidence>
<evidence type="ECO:0000313" key="7">
    <source>
        <dbReference type="EMBL" id="EED93979.1"/>
    </source>
</evidence>
<evidence type="ECO:0000256" key="4">
    <source>
        <dbReference type="ARBA" id="ARBA00023136"/>
    </source>
</evidence>
<feature type="transmembrane region" description="Helical" evidence="6">
    <location>
        <begin position="424"/>
        <end position="441"/>
    </location>
</feature>
<feature type="transmembrane region" description="Helical" evidence="6">
    <location>
        <begin position="331"/>
        <end position="355"/>
    </location>
</feature>
<name>B8BW67_THAPS</name>
<evidence type="ECO:0000256" key="1">
    <source>
        <dbReference type="ARBA" id="ARBA00004141"/>
    </source>
</evidence>
<dbReference type="GO" id="GO:0016020">
    <property type="term" value="C:membrane"/>
    <property type="evidence" value="ECO:0007669"/>
    <property type="project" value="UniProtKB-SubCell"/>
</dbReference>
<dbReference type="PANTHER" id="PTHR23051">
    <property type="entry name" value="SOLUTE CARRIER FAMILY 35, MEMBER F5"/>
    <property type="match status" value="1"/>
</dbReference>
<proteinExistence type="predicted"/>
<dbReference type="OMA" id="IIGNAPH"/>
<keyword evidence="2 6" id="KW-0812">Transmembrane</keyword>
<dbReference type="PaxDb" id="35128-Thaps3866"/>
<feature type="transmembrane region" description="Helical" evidence="6">
    <location>
        <begin position="453"/>
        <end position="479"/>
    </location>
</feature>
<accession>B8BW67</accession>
<feature type="transmembrane region" description="Helical" evidence="6">
    <location>
        <begin position="491"/>
        <end position="510"/>
    </location>
</feature>
<keyword evidence="8" id="KW-1185">Reference proteome</keyword>
<evidence type="ECO:0000313" key="8">
    <source>
        <dbReference type="Proteomes" id="UP000001449"/>
    </source>
</evidence>
<dbReference type="InParanoid" id="B8BW67"/>
<feature type="transmembrane region" description="Helical" evidence="6">
    <location>
        <begin position="50"/>
        <end position="69"/>
    </location>
</feature>
<evidence type="ECO:0000256" key="2">
    <source>
        <dbReference type="ARBA" id="ARBA00022692"/>
    </source>
</evidence>
<dbReference type="EMBL" id="CM000640">
    <property type="protein sequence ID" value="EED93979.1"/>
    <property type="molecule type" value="Genomic_DNA"/>
</dbReference>
<evidence type="ECO:0000256" key="5">
    <source>
        <dbReference type="SAM" id="MobiDB-lite"/>
    </source>
</evidence>
<dbReference type="HOGENOM" id="CLU_026578_2_1_1"/>
<dbReference type="eggNOG" id="KOG2765">
    <property type="taxonomic scope" value="Eukaryota"/>
</dbReference>